<gene>
    <name evidence="1" type="ORF">Tco_1015927</name>
</gene>
<dbReference type="PANTHER" id="PTHR31286">
    <property type="entry name" value="GLYCINE-RICH CELL WALL STRUCTURAL PROTEIN 1.8-LIKE"/>
    <property type="match status" value="1"/>
</dbReference>
<accession>A0ABQ5FPL9</accession>
<keyword evidence="2" id="KW-1185">Reference proteome</keyword>
<dbReference type="EMBL" id="BQNB010017545">
    <property type="protein sequence ID" value="GJT64447.1"/>
    <property type="molecule type" value="Genomic_DNA"/>
</dbReference>
<sequence>MAPLTSTKHWLTKDDITSVPVWVKLHDVPIAAFAEDGLSMIATKLSKPLMLDAYTSTMCLESWGRTSYARALIETTSDQEMKENLVVAIPRQNGKGYTMENVWVEYEWKPLRCGACNIWSFY</sequence>
<evidence type="ECO:0000313" key="1">
    <source>
        <dbReference type="EMBL" id="GJT64447.1"/>
    </source>
</evidence>
<dbReference type="Proteomes" id="UP001151760">
    <property type="component" value="Unassembled WGS sequence"/>
</dbReference>
<reference evidence="1" key="1">
    <citation type="journal article" date="2022" name="Int. J. Mol. Sci.">
        <title>Draft Genome of Tanacetum Coccineum: Genomic Comparison of Closely Related Tanacetum-Family Plants.</title>
        <authorList>
            <person name="Yamashiro T."/>
            <person name="Shiraishi A."/>
            <person name="Nakayama K."/>
            <person name="Satake H."/>
        </authorList>
    </citation>
    <scope>NUCLEOTIDE SEQUENCE</scope>
</reference>
<dbReference type="InterPro" id="IPR040256">
    <property type="entry name" value="At4g02000-like"/>
</dbReference>
<name>A0ABQ5FPL9_9ASTR</name>
<comment type="caution">
    <text evidence="1">The sequence shown here is derived from an EMBL/GenBank/DDBJ whole genome shotgun (WGS) entry which is preliminary data.</text>
</comment>
<protein>
    <submittedName>
        <fullName evidence="1">Zinc knuckle CX2CX4HX4C containing protein</fullName>
    </submittedName>
</protein>
<reference evidence="1" key="2">
    <citation type="submission" date="2022-01" db="EMBL/GenBank/DDBJ databases">
        <authorList>
            <person name="Yamashiro T."/>
            <person name="Shiraishi A."/>
            <person name="Satake H."/>
            <person name="Nakayama K."/>
        </authorList>
    </citation>
    <scope>NUCLEOTIDE SEQUENCE</scope>
</reference>
<dbReference type="PANTHER" id="PTHR31286:SF99">
    <property type="entry name" value="DUF4283 DOMAIN-CONTAINING PROTEIN"/>
    <property type="match status" value="1"/>
</dbReference>
<evidence type="ECO:0000313" key="2">
    <source>
        <dbReference type="Proteomes" id="UP001151760"/>
    </source>
</evidence>
<organism evidence="1 2">
    <name type="scientific">Tanacetum coccineum</name>
    <dbReference type="NCBI Taxonomy" id="301880"/>
    <lineage>
        <taxon>Eukaryota</taxon>
        <taxon>Viridiplantae</taxon>
        <taxon>Streptophyta</taxon>
        <taxon>Embryophyta</taxon>
        <taxon>Tracheophyta</taxon>
        <taxon>Spermatophyta</taxon>
        <taxon>Magnoliopsida</taxon>
        <taxon>eudicotyledons</taxon>
        <taxon>Gunneridae</taxon>
        <taxon>Pentapetalae</taxon>
        <taxon>asterids</taxon>
        <taxon>campanulids</taxon>
        <taxon>Asterales</taxon>
        <taxon>Asteraceae</taxon>
        <taxon>Asteroideae</taxon>
        <taxon>Anthemideae</taxon>
        <taxon>Anthemidinae</taxon>
        <taxon>Tanacetum</taxon>
    </lineage>
</organism>
<proteinExistence type="predicted"/>